<protein>
    <submittedName>
        <fullName evidence="1">Trk system potassium uptake protein TrkA</fullName>
    </submittedName>
</protein>
<dbReference type="EMBL" id="CP013020">
    <property type="protein sequence ID" value="ALK84681.1"/>
    <property type="molecule type" value="Genomic_DNA"/>
</dbReference>
<proteinExistence type="predicted"/>
<dbReference type="PATRIC" id="fig|821.40.peg.2491"/>
<sequence length="39" mass="4510">MIKGEKVLNGLGISILEHQVENHFEENYGRRKISWSAIL</sequence>
<gene>
    <name evidence="1" type="ORF">BvMPK_2080</name>
</gene>
<accession>A0A0P0LH22</accession>
<evidence type="ECO:0000313" key="1">
    <source>
        <dbReference type="EMBL" id="ALK84681.1"/>
    </source>
</evidence>
<dbReference type="Proteomes" id="UP000061587">
    <property type="component" value="Chromosome"/>
</dbReference>
<organism evidence="1 2">
    <name type="scientific">Phocaeicola vulgatus</name>
    <name type="common">Bacteroides vulgatus</name>
    <dbReference type="NCBI Taxonomy" id="821"/>
    <lineage>
        <taxon>Bacteria</taxon>
        <taxon>Pseudomonadati</taxon>
        <taxon>Bacteroidota</taxon>
        <taxon>Bacteroidia</taxon>
        <taxon>Bacteroidales</taxon>
        <taxon>Bacteroidaceae</taxon>
        <taxon>Phocaeicola</taxon>
    </lineage>
</organism>
<name>A0A0P0LH22_PHOVU</name>
<reference evidence="2" key="1">
    <citation type="submission" date="2015-10" db="EMBL/GenBank/DDBJ databases">
        <title>Extensive mobilome-driven genome diversification in gut-associated Bacteroides vulgatus mpk.</title>
        <authorList>
            <person name="Beier S."/>
            <person name="Lange A."/>
            <person name="Huson D.H."/>
            <person name="Frick J.-S."/>
            <person name="Autenrieth I.B."/>
        </authorList>
    </citation>
    <scope>NUCLEOTIDE SEQUENCE [LARGE SCALE GENOMIC DNA]</scope>
    <source>
        <strain evidence="2">mpk</strain>
    </source>
</reference>
<evidence type="ECO:0000313" key="2">
    <source>
        <dbReference type="Proteomes" id="UP000061587"/>
    </source>
</evidence>
<dbReference type="AlphaFoldDB" id="A0A0P0LH22"/>
<reference evidence="1 2" key="2">
    <citation type="journal article" date="2016" name="Genome Biol. Evol.">
        <title>Extensive mobilome-driven genome diversification in mouse gut-associated Bacteroides vulgatus mpk.</title>
        <authorList>
            <person name="Lange A."/>
            <person name="Beier S."/>
            <person name="Steimle A."/>
            <person name="Autenrieth I.B."/>
            <person name="Huson D.H."/>
            <person name="Frick J.S."/>
        </authorList>
    </citation>
    <scope>NUCLEOTIDE SEQUENCE [LARGE SCALE GENOMIC DNA]</scope>
    <source>
        <strain evidence="2">mpk</strain>
    </source>
</reference>